<dbReference type="EMBL" id="CP159485">
    <property type="protein sequence ID" value="XCI29200.1"/>
    <property type="molecule type" value="Genomic_DNA"/>
</dbReference>
<dbReference type="RefSeq" id="WP_353893748.1">
    <property type="nucleotide sequence ID" value="NZ_CP159485.1"/>
</dbReference>
<reference evidence="1" key="2">
    <citation type="submission" date="2024-06" db="EMBL/GenBank/DDBJ databases">
        <authorList>
            <person name="Petrova K.O."/>
            <person name="Toshchakov S.V."/>
            <person name="Boltjanskaja Y.V."/>
            <person name="Kevbrin V.V."/>
        </authorList>
    </citation>
    <scope>NUCLEOTIDE SEQUENCE</scope>
    <source>
        <strain evidence="1">Z-710</strain>
    </source>
</reference>
<organism evidence="1">
    <name type="scientific">Proteinivorax hydrogeniformans</name>
    <dbReference type="NCBI Taxonomy" id="1826727"/>
    <lineage>
        <taxon>Bacteria</taxon>
        <taxon>Bacillati</taxon>
        <taxon>Bacillota</taxon>
        <taxon>Clostridia</taxon>
        <taxon>Eubacteriales</taxon>
        <taxon>Proteinivoracaceae</taxon>
        <taxon>Proteinivorax</taxon>
    </lineage>
</organism>
<dbReference type="AlphaFoldDB" id="A0AAU8HV05"/>
<accession>A0AAU8HV05</accession>
<evidence type="ECO:0000313" key="1">
    <source>
        <dbReference type="EMBL" id="XCI29200.1"/>
    </source>
</evidence>
<reference evidence="1" key="1">
    <citation type="journal article" date="2018" name="Antonie Van Leeuwenhoek">
        <title>Proteinivorax hydrogeniformans sp. nov., an anaerobic, haloalkaliphilic bacterium fermenting proteinaceous compounds with high hydrogen production.</title>
        <authorList>
            <person name="Boltyanskaya Y."/>
            <person name="Detkova E."/>
            <person name="Pimenov N."/>
            <person name="Kevbrin V."/>
        </authorList>
    </citation>
    <scope>NUCLEOTIDE SEQUENCE</scope>
    <source>
        <strain evidence="1">Z-710</strain>
    </source>
</reference>
<proteinExistence type="predicted"/>
<name>A0AAU8HV05_9FIRM</name>
<gene>
    <name evidence="1" type="ORF">PRVXH_000509</name>
</gene>
<sequence>MMTKGDFYCGAFLSFLLNNGIMPALFEERIDINRKIYDFTTNKDDFRVYVKYSEKPSSESESKGSSIWNFPFTDIQLDEIKDIRSTDNKKLYFAFVCGRLSLNKSRIALISHDIVLQCIELNRTAKYKDQSVKIRLIKGHWNFDVYGTKRADKLEGQDNTLKVRVKNMDEIFGIKQDCG</sequence>
<protein>
    <submittedName>
        <fullName evidence="1">Uncharacterized protein</fullName>
    </submittedName>
</protein>